<dbReference type="Pfam" id="PF23276">
    <property type="entry name" value="TPR_24"/>
    <property type="match status" value="1"/>
</dbReference>
<evidence type="ECO:0000313" key="4">
    <source>
        <dbReference type="EMBL" id="CAE7416137.1"/>
    </source>
</evidence>
<dbReference type="AlphaFoldDB" id="A0A812R2D3"/>
<dbReference type="Proteomes" id="UP000604046">
    <property type="component" value="Unassembled WGS sequence"/>
</dbReference>
<dbReference type="EMBL" id="CAJNDS010002294">
    <property type="protein sequence ID" value="CAE7416137.1"/>
    <property type="molecule type" value="Genomic_DNA"/>
</dbReference>
<evidence type="ECO:0000256" key="1">
    <source>
        <dbReference type="ARBA" id="ARBA00022737"/>
    </source>
</evidence>
<gene>
    <name evidence="4" type="ORF">SNAT2548_LOCUS22628</name>
</gene>
<dbReference type="InterPro" id="IPR002885">
    <property type="entry name" value="PPR_rpt"/>
</dbReference>
<dbReference type="NCBIfam" id="TIGR00756">
    <property type="entry name" value="PPR"/>
    <property type="match status" value="3"/>
</dbReference>
<dbReference type="Pfam" id="PF13812">
    <property type="entry name" value="PPR_3"/>
    <property type="match status" value="1"/>
</dbReference>
<evidence type="ECO:0000259" key="3">
    <source>
        <dbReference type="Pfam" id="PF23276"/>
    </source>
</evidence>
<protein>
    <recommendedName>
        <fullName evidence="3">Pentatricopeptide repeat-containing protein-mitochondrial domain-containing protein</fullName>
    </recommendedName>
</protein>
<dbReference type="Gene3D" id="1.25.40.10">
    <property type="entry name" value="Tetratricopeptide repeat domain"/>
    <property type="match status" value="4"/>
</dbReference>
<proteinExistence type="predicted"/>
<reference evidence="4" key="1">
    <citation type="submission" date="2021-02" db="EMBL/GenBank/DDBJ databases">
        <authorList>
            <person name="Dougan E. K."/>
            <person name="Rhodes N."/>
            <person name="Thang M."/>
            <person name="Chan C."/>
        </authorList>
    </citation>
    <scope>NUCLEOTIDE SEQUENCE</scope>
</reference>
<evidence type="ECO:0000256" key="2">
    <source>
        <dbReference type="PROSITE-ProRule" id="PRU00708"/>
    </source>
</evidence>
<dbReference type="InterPro" id="IPR057027">
    <property type="entry name" value="TPR_mt"/>
</dbReference>
<dbReference type="PANTHER" id="PTHR47933:SF11">
    <property type="entry name" value="PENTATRICOPEPTIDE REPEAT-CONTAINING PROTEIN 2"/>
    <property type="match status" value="1"/>
</dbReference>
<feature type="repeat" description="PPR" evidence="2">
    <location>
        <begin position="346"/>
        <end position="380"/>
    </location>
</feature>
<dbReference type="InterPro" id="IPR011990">
    <property type="entry name" value="TPR-like_helical_dom_sf"/>
</dbReference>
<organism evidence="4 5">
    <name type="scientific">Symbiodinium natans</name>
    <dbReference type="NCBI Taxonomy" id="878477"/>
    <lineage>
        <taxon>Eukaryota</taxon>
        <taxon>Sar</taxon>
        <taxon>Alveolata</taxon>
        <taxon>Dinophyceae</taxon>
        <taxon>Suessiales</taxon>
        <taxon>Symbiodiniaceae</taxon>
        <taxon>Symbiodinium</taxon>
    </lineage>
</organism>
<dbReference type="PANTHER" id="PTHR47933">
    <property type="entry name" value="PENTATRICOPEPTIDE REPEAT-CONTAINING PROTEIN 1, MITOCHONDRIAL"/>
    <property type="match status" value="1"/>
</dbReference>
<dbReference type="GO" id="GO:0003729">
    <property type="term" value="F:mRNA binding"/>
    <property type="evidence" value="ECO:0007669"/>
    <property type="project" value="TreeGrafter"/>
</dbReference>
<dbReference type="InterPro" id="IPR051240">
    <property type="entry name" value="Mito_RNA-Proc/Resp"/>
</dbReference>
<keyword evidence="5" id="KW-1185">Reference proteome</keyword>
<sequence>MELKLGGLLGARALAALGRIQSQCASVEDAMELLRMTRQIVQFAREGLWEHALDVFKQMRRMGECPDAINYNALVGALTKSLQLHRAVSMCDEMTNRRLEMNGITFSPFLKHCHAWWQALFVLSEMSRSHHVPPALINACMSACLKAHRLSLVFMLWNQMRSSAKIAVDAITYSVVLKAFQQSSEWALAIELFAKLHSRLGIDAVAFNTMLDTCEKATQWQRGLQLFCDAPVLAVEPDAVSHATVLSSLNKGFQWMVALEMFSRFAQRRGYLDTAVCNTAMNSCALGKKWIEAARLYEDLRRVGLPPNVMTWNTLLNAFEKGVQWLRALSYLQGWRASTSSTSQMDTVSVNTVVSACARAYRWQQALDVFSVMSSQSVPMNVVTFGTLISASCRGGMWMHGLGLLAKARQLFGPQAVLYSSVAAACHSCQMWELALVVRQECLQLGLPIDLPLAETSQTGPAASNRGCRVDERAWSAFFRSIKQDFGRYSAMPDIESPDSLHDLGYVRDGFVHCGLGHRPSRH</sequence>
<feature type="domain" description="Pentatricopeptide repeat-containing protein-mitochondrial" evidence="3">
    <location>
        <begin position="44"/>
        <end position="158"/>
    </location>
</feature>
<dbReference type="Pfam" id="PF13041">
    <property type="entry name" value="PPR_2"/>
    <property type="match status" value="1"/>
</dbReference>
<keyword evidence="1" id="KW-0677">Repeat</keyword>
<evidence type="ECO:0000313" key="5">
    <source>
        <dbReference type="Proteomes" id="UP000604046"/>
    </source>
</evidence>
<accession>A0A812R2D3</accession>
<comment type="caution">
    <text evidence="4">The sequence shown here is derived from an EMBL/GenBank/DDBJ whole genome shotgun (WGS) entry which is preliminary data.</text>
</comment>
<name>A0A812R2D3_9DINO</name>
<dbReference type="PROSITE" id="PS51375">
    <property type="entry name" value="PPR"/>
    <property type="match status" value="2"/>
</dbReference>
<dbReference type="OrthoDB" id="185373at2759"/>
<feature type="repeat" description="PPR" evidence="2">
    <location>
        <begin position="273"/>
        <end position="307"/>
    </location>
</feature>